<name>A0ABU6XWM6_9FABA</name>
<feature type="compositionally biased region" description="Pro residues" evidence="1">
    <location>
        <begin position="218"/>
        <end position="234"/>
    </location>
</feature>
<feature type="compositionally biased region" description="Basic and acidic residues" evidence="1">
    <location>
        <begin position="116"/>
        <end position="132"/>
    </location>
</feature>
<gene>
    <name evidence="2" type="ORF">PIB30_101738</name>
</gene>
<evidence type="ECO:0000256" key="1">
    <source>
        <dbReference type="SAM" id="MobiDB-lite"/>
    </source>
</evidence>
<organism evidence="2 3">
    <name type="scientific">Stylosanthes scabra</name>
    <dbReference type="NCBI Taxonomy" id="79078"/>
    <lineage>
        <taxon>Eukaryota</taxon>
        <taxon>Viridiplantae</taxon>
        <taxon>Streptophyta</taxon>
        <taxon>Embryophyta</taxon>
        <taxon>Tracheophyta</taxon>
        <taxon>Spermatophyta</taxon>
        <taxon>Magnoliopsida</taxon>
        <taxon>eudicotyledons</taxon>
        <taxon>Gunneridae</taxon>
        <taxon>Pentapetalae</taxon>
        <taxon>rosids</taxon>
        <taxon>fabids</taxon>
        <taxon>Fabales</taxon>
        <taxon>Fabaceae</taxon>
        <taxon>Papilionoideae</taxon>
        <taxon>50 kb inversion clade</taxon>
        <taxon>dalbergioids sensu lato</taxon>
        <taxon>Dalbergieae</taxon>
        <taxon>Pterocarpus clade</taxon>
        <taxon>Stylosanthes</taxon>
    </lineage>
</organism>
<sequence length="353" mass="37980">MVGHERAKCPQSGENKKSSPETEAVTKENDKGDSNAQKENGNGINTGNQKGQQEKDNSGTTTNEKGKNVIEEGNSAYGPWMVVQRTSRERKNGKPAAGKSSGGVTKVGTRYAVLRDSAEEGEKNKKASEETTHVSNLDNKARPINQPTTRPTSALILAQKNNVPSRPTKKNPNPENLIAQPKKNLPAHTTTQTSNSILAKGANPQINSAPSQSTEPPQSQPAPPNQPLLSPHPPIITTITNNTHKTSSISNLSPTPSPSPPHPPDQVETMMEDFVPAIAEAIMEDREEPEPDPPDLNSIDSIIMVEALVQYEENRLIPENPASNGVLQGDVDKMQTNEEQALPQGGEAAMMIE</sequence>
<feature type="compositionally biased region" description="Polar residues" evidence="1">
    <location>
        <begin position="187"/>
        <end position="197"/>
    </location>
</feature>
<evidence type="ECO:0000313" key="2">
    <source>
        <dbReference type="EMBL" id="MED6202074.1"/>
    </source>
</evidence>
<evidence type="ECO:0000313" key="3">
    <source>
        <dbReference type="Proteomes" id="UP001341840"/>
    </source>
</evidence>
<comment type="caution">
    <text evidence="2">The sequence shown here is derived from an EMBL/GenBank/DDBJ whole genome shotgun (WGS) entry which is preliminary data.</text>
</comment>
<feature type="compositionally biased region" description="Basic and acidic residues" evidence="1">
    <location>
        <begin position="1"/>
        <end position="33"/>
    </location>
</feature>
<feature type="region of interest" description="Disordered" evidence="1">
    <location>
        <begin position="1"/>
        <end position="267"/>
    </location>
</feature>
<dbReference type="Proteomes" id="UP001341840">
    <property type="component" value="Unassembled WGS sequence"/>
</dbReference>
<feature type="compositionally biased region" description="Polar residues" evidence="1">
    <location>
        <begin position="159"/>
        <end position="174"/>
    </location>
</feature>
<reference evidence="2 3" key="1">
    <citation type="journal article" date="2023" name="Plants (Basel)">
        <title>Bridging the Gap: Combining Genomics and Transcriptomics Approaches to Understand Stylosanthes scabra, an Orphan Legume from the Brazilian Caatinga.</title>
        <authorList>
            <person name="Ferreira-Neto J.R.C."/>
            <person name="da Silva M.D."/>
            <person name="Binneck E."/>
            <person name="de Melo N.F."/>
            <person name="da Silva R.H."/>
            <person name="de Melo A.L.T.M."/>
            <person name="Pandolfi V."/>
            <person name="Bustamante F.O."/>
            <person name="Brasileiro-Vidal A.C."/>
            <person name="Benko-Iseppon A.M."/>
        </authorList>
    </citation>
    <scope>NUCLEOTIDE SEQUENCE [LARGE SCALE GENOMIC DNA]</scope>
    <source>
        <tissue evidence="2">Leaves</tissue>
    </source>
</reference>
<proteinExistence type="predicted"/>
<accession>A0ABU6XWM6</accession>
<feature type="compositionally biased region" description="Pro residues" evidence="1">
    <location>
        <begin position="255"/>
        <end position="264"/>
    </location>
</feature>
<feature type="compositionally biased region" description="Low complexity" evidence="1">
    <location>
        <begin position="235"/>
        <end position="254"/>
    </location>
</feature>
<feature type="compositionally biased region" description="Polar residues" evidence="1">
    <location>
        <begin position="34"/>
        <end position="51"/>
    </location>
</feature>
<dbReference type="EMBL" id="JASCZI010214469">
    <property type="protein sequence ID" value="MED6202074.1"/>
    <property type="molecule type" value="Genomic_DNA"/>
</dbReference>
<keyword evidence="3" id="KW-1185">Reference proteome</keyword>
<feature type="compositionally biased region" description="Low complexity" evidence="1">
    <location>
        <begin position="208"/>
        <end position="217"/>
    </location>
</feature>
<protein>
    <submittedName>
        <fullName evidence="2">Uncharacterized protein</fullName>
    </submittedName>
</protein>